<dbReference type="SUPFAM" id="SSF55781">
    <property type="entry name" value="GAF domain-like"/>
    <property type="match status" value="1"/>
</dbReference>
<organism evidence="3">
    <name type="scientific">hydrothermal vent metagenome</name>
    <dbReference type="NCBI Taxonomy" id="652676"/>
    <lineage>
        <taxon>unclassified sequences</taxon>
        <taxon>metagenomes</taxon>
        <taxon>ecological metagenomes</taxon>
    </lineage>
</organism>
<dbReference type="SUPFAM" id="SSF55073">
    <property type="entry name" value="Nucleotide cyclase"/>
    <property type="match status" value="1"/>
</dbReference>
<protein>
    <recommendedName>
        <fullName evidence="2">GGDEF domain-containing protein</fullName>
    </recommendedName>
</protein>
<dbReference type="FunFam" id="3.30.70.270:FF:000001">
    <property type="entry name" value="Diguanylate cyclase domain protein"/>
    <property type="match status" value="1"/>
</dbReference>
<keyword evidence="1" id="KW-1133">Transmembrane helix</keyword>
<dbReference type="InterPro" id="IPR029787">
    <property type="entry name" value="Nucleotide_cyclase"/>
</dbReference>
<dbReference type="Gene3D" id="3.30.70.270">
    <property type="match status" value="1"/>
</dbReference>
<dbReference type="InterPro" id="IPR000160">
    <property type="entry name" value="GGDEF_dom"/>
</dbReference>
<name>A0A3B1D5J6_9ZZZZ</name>
<dbReference type="NCBIfam" id="TIGR00254">
    <property type="entry name" value="GGDEF"/>
    <property type="match status" value="1"/>
</dbReference>
<dbReference type="InterPro" id="IPR003018">
    <property type="entry name" value="GAF"/>
</dbReference>
<dbReference type="InterPro" id="IPR029016">
    <property type="entry name" value="GAF-like_dom_sf"/>
</dbReference>
<dbReference type="GO" id="GO:1902201">
    <property type="term" value="P:negative regulation of bacterial-type flagellum-dependent cell motility"/>
    <property type="evidence" value="ECO:0007669"/>
    <property type="project" value="TreeGrafter"/>
</dbReference>
<dbReference type="Gene3D" id="3.30.450.40">
    <property type="match status" value="1"/>
</dbReference>
<dbReference type="GO" id="GO:0043709">
    <property type="term" value="P:cell adhesion involved in single-species biofilm formation"/>
    <property type="evidence" value="ECO:0007669"/>
    <property type="project" value="TreeGrafter"/>
</dbReference>
<accession>A0A3B1D5J6</accession>
<feature type="domain" description="GGDEF" evidence="2">
    <location>
        <begin position="274"/>
        <end position="409"/>
    </location>
</feature>
<dbReference type="GO" id="GO:0005886">
    <property type="term" value="C:plasma membrane"/>
    <property type="evidence" value="ECO:0007669"/>
    <property type="project" value="TreeGrafter"/>
</dbReference>
<keyword evidence="1" id="KW-0472">Membrane</keyword>
<dbReference type="SMART" id="SM00267">
    <property type="entry name" value="GGDEF"/>
    <property type="match status" value="1"/>
</dbReference>
<dbReference type="PANTHER" id="PTHR45138">
    <property type="entry name" value="REGULATORY COMPONENTS OF SENSORY TRANSDUCTION SYSTEM"/>
    <property type="match status" value="1"/>
</dbReference>
<dbReference type="Pfam" id="PF01590">
    <property type="entry name" value="GAF"/>
    <property type="match status" value="1"/>
</dbReference>
<dbReference type="EMBL" id="UOGI01000249">
    <property type="protein sequence ID" value="VAX34061.1"/>
    <property type="molecule type" value="Genomic_DNA"/>
</dbReference>
<dbReference type="InterPro" id="IPR050469">
    <property type="entry name" value="Diguanylate_Cyclase"/>
</dbReference>
<dbReference type="CDD" id="cd01949">
    <property type="entry name" value="GGDEF"/>
    <property type="match status" value="1"/>
</dbReference>
<dbReference type="Pfam" id="PF00990">
    <property type="entry name" value="GGDEF"/>
    <property type="match status" value="1"/>
</dbReference>
<dbReference type="PROSITE" id="PS50887">
    <property type="entry name" value="GGDEF"/>
    <property type="match status" value="1"/>
</dbReference>
<evidence type="ECO:0000256" key="1">
    <source>
        <dbReference type="SAM" id="Phobius"/>
    </source>
</evidence>
<dbReference type="AlphaFoldDB" id="A0A3B1D5J6"/>
<gene>
    <name evidence="3" type="ORF">MNBD_NITROSPIRAE03-1284</name>
</gene>
<evidence type="ECO:0000259" key="2">
    <source>
        <dbReference type="PROSITE" id="PS50887"/>
    </source>
</evidence>
<dbReference type="PANTHER" id="PTHR45138:SF9">
    <property type="entry name" value="DIGUANYLATE CYCLASE DGCM-RELATED"/>
    <property type="match status" value="1"/>
</dbReference>
<keyword evidence="1" id="KW-0812">Transmembrane</keyword>
<proteinExistence type="predicted"/>
<sequence length="418" mass="47121">MQAWWVSIMENMQSIVKILIFMAAAVGVVSLLMYIVGLFREPEPEPEEKKDISTLREISLRDQNIRTLQSEVQRLNELNSSYLVFMLNIPTAVMHLNTTLDFDKITATIIRLVRDIIATDTVELYIFDKEDELLKRVSPDGEVEDHVAYALGEGLIGRAGQHRMLRIKGRGDEGYNRKKGSEHVETPLYMAAPIHFSNRLLGVIGAGEVKTPSGNEGSLLKMIADIASVALFNQKFLSGAKKEAEVDPLTGLYNRRYFFHMVQKFVEKAILEDIAISIFLFDIDNFKHYNDTNGHAEGDQLLKELSDLVSKFTRKTSVVARYGGEEFIVMLPEISKEEAFVYAERVRELIAAHPFANREKQPLALVSISGGVASFPADGRSIHEVIQLADAALYQAKREGRNRVLMHKPFLFSDDISD</sequence>
<feature type="transmembrane region" description="Helical" evidence="1">
    <location>
        <begin position="18"/>
        <end position="39"/>
    </location>
</feature>
<evidence type="ECO:0000313" key="3">
    <source>
        <dbReference type="EMBL" id="VAX34061.1"/>
    </source>
</evidence>
<reference evidence="3" key="1">
    <citation type="submission" date="2018-06" db="EMBL/GenBank/DDBJ databases">
        <authorList>
            <person name="Zhirakovskaya E."/>
        </authorList>
    </citation>
    <scope>NUCLEOTIDE SEQUENCE</scope>
</reference>
<dbReference type="InterPro" id="IPR043128">
    <property type="entry name" value="Rev_trsase/Diguanyl_cyclase"/>
</dbReference>
<dbReference type="GO" id="GO:0052621">
    <property type="term" value="F:diguanylate cyclase activity"/>
    <property type="evidence" value="ECO:0007669"/>
    <property type="project" value="TreeGrafter"/>
</dbReference>